<evidence type="ECO:0008006" key="5">
    <source>
        <dbReference type="Google" id="ProtNLM"/>
    </source>
</evidence>
<dbReference type="Proteomes" id="UP000016033">
    <property type="component" value="Unassembled WGS sequence"/>
</dbReference>
<sequence length="216" mass="22025">MRRALAVVLLSVLAVTMPVVTMPTAAWGAPTTQIIQGSVLRLVSVADWTAAGSLLPGQPVEWDIAVSADAPDPGVVRIAVSATGDAQLLLDVALCLQEWTDAGCPHGAATLRTSWSIPRDGVEIPLAQVADTETAHLRLAIFLDPSGGAGAGSTDVRVHAQGAGETVIVGSDGGLATTGLPPGMPWAVMAGSALVASGIALAGRRRRATSETRSRR</sequence>
<evidence type="ECO:0000256" key="2">
    <source>
        <dbReference type="SAM" id="SignalP"/>
    </source>
</evidence>
<keyword evidence="1" id="KW-1133">Transmembrane helix</keyword>
<reference evidence="3 4" key="1">
    <citation type="journal article" date="2013" name="Genome Announc.">
        <title>Whole-genome sequences of five oyster-associated bacteria show potential for crude oil hydrocarbon degradation.</title>
        <authorList>
            <person name="Chauhan A."/>
            <person name="Green S."/>
            <person name="Pathak A."/>
            <person name="Thomas J."/>
            <person name="Venkatramanan R."/>
        </authorList>
    </citation>
    <scope>NUCLEOTIDE SEQUENCE [LARGE SCALE GENOMIC DNA]</scope>
    <source>
        <strain evidence="3 4">MF109</strain>
    </source>
</reference>
<feature type="chain" id="PRO_5004598726" description="Gram-positive cocci surface proteins LPxTG domain-containing protein" evidence="2">
    <location>
        <begin position="29"/>
        <end position="216"/>
    </location>
</feature>
<evidence type="ECO:0000313" key="4">
    <source>
        <dbReference type="Proteomes" id="UP000016033"/>
    </source>
</evidence>
<keyword evidence="1" id="KW-0472">Membrane</keyword>
<comment type="caution">
    <text evidence="3">The sequence shown here is derived from an EMBL/GenBank/DDBJ whole genome shotgun (WGS) entry which is preliminary data.</text>
</comment>
<name>T5K1V7_MICMQ</name>
<accession>T5K1V7</accession>
<dbReference type="PATRIC" id="fig|1333857.3.peg.3115"/>
<organism evidence="3 4">
    <name type="scientific">Microbacterium maritypicum MF109</name>
    <dbReference type="NCBI Taxonomy" id="1333857"/>
    <lineage>
        <taxon>Bacteria</taxon>
        <taxon>Bacillati</taxon>
        <taxon>Actinomycetota</taxon>
        <taxon>Actinomycetes</taxon>
        <taxon>Micrococcales</taxon>
        <taxon>Microbacteriaceae</taxon>
        <taxon>Microbacterium</taxon>
    </lineage>
</organism>
<proteinExistence type="predicted"/>
<dbReference type="RefSeq" id="WP_021201051.1">
    <property type="nucleotide sequence ID" value="NZ_ATAO01000217.1"/>
</dbReference>
<dbReference type="AlphaFoldDB" id="T5K1V7"/>
<keyword evidence="2" id="KW-0732">Signal</keyword>
<gene>
    <name evidence="3" type="ORF">L687_05480</name>
</gene>
<keyword evidence="1" id="KW-0812">Transmembrane</keyword>
<evidence type="ECO:0000313" key="3">
    <source>
        <dbReference type="EMBL" id="EQM73213.1"/>
    </source>
</evidence>
<feature type="signal peptide" evidence="2">
    <location>
        <begin position="1"/>
        <end position="28"/>
    </location>
</feature>
<feature type="transmembrane region" description="Helical" evidence="1">
    <location>
        <begin position="184"/>
        <end position="203"/>
    </location>
</feature>
<dbReference type="EMBL" id="ATAO01000217">
    <property type="protein sequence ID" value="EQM73213.1"/>
    <property type="molecule type" value="Genomic_DNA"/>
</dbReference>
<evidence type="ECO:0000256" key="1">
    <source>
        <dbReference type="SAM" id="Phobius"/>
    </source>
</evidence>
<protein>
    <recommendedName>
        <fullName evidence="5">Gram-positive cocci surface proteins LPxTG domain-containing protein</fullName>
    </recommendedName>
</protein>